<dbReference type="STRING" id="65489.A0A0D3HC30"/>
<evidence type="ECO:0000313" key="3">
    <source>
        <dbReference type="EnsemblPlants" id="OBART10G05200.1"/>
    </source>
</evidence>
<feature type="compositionally biased region" description="Pro residues" evidence="2">
    <location>
        <begin position="33"/>
        <end position="45"/>
    </location>
</feature>
<reference evidence="3" key="2">
    <citation type="submission" date="2015-03" db="UniProtKB">
        <authorList>
            <consortium name="EnsemblPlants"/>
        </authorList>
    </citation>
    <scope>IDENTIFICATION</scope>
</reference>
<accession>A0A0D3HC30</accession>
<dbReference type="PaxDb" id="65489-OBART10G05200.1"/>
<organism evidence="3">
    <name type="scientific">Oryza barthii</name>
    <dbReference type="NCBI Taxonomy" id="65489"/>
    <lineage>
        <taxon>Eukaryota</taxon>
        <taxon>Viridiplantae</taxon>
        <taxon>Streptophyta</taxon>
        <taxon>Embryophyta</taxon>
        <taxon>Tracheophyta</taxon>
        <taxon>Spermatophyta</taxon>
        <taxon>Magnoliopsida</taxon>
        <taxon>Liliopsida</taxon>
        <taxon>Poales</taxon>
        <taxon>Poaceae</taxon>
        <taxon>BOP clade</taxon>
        <taxon>Oryzoideae</taxon>
        <taxon>Oryzeae</taxon>
        <taxon>Oryzinae</taxon>
        <taxon>Oryza</taxon>
    </lineage>
</organism>
<keyword evidence="1" id="KW-0040">ANK repeat</keyword>
<dbReference type="Gramene" id="OBART10G05200.1">
    <property type="protein sequence ID" value="OBART10G05200.1"/>
    <property type="gene ID" value="OBART10G05200"/>
</dbReference>
<keyword evidence="4" id="KW-1185">Reference proteome</keyword>
<sequence length="272" mass="30224">MDGLMLPRLLPSQNSRPFPLAPNRHGRHGTHPPDAPPRAPHPPTAHPQQPQEEESPISRSSRRPPPSAGATPSSDAARAAAGEQHVEGKKFATRFDGLRFLLASAPKALKMTPGVILSLFSKAPKNSDSRSAKPGSQCTSCRCEAALPVMVVLSASDFCFKNCNLHKASRVLMIPVLYQLLQGIFANRAKYFRIQIWFSSSSSQDGWTPLHLAIQSRNRDITMILLVMVQMRQEETSAAKLTSKIMVTRHLVKFWLLRLYLECSWIWLLTGL</sequence>
<dbReference type="EnsemblPlants" id="OBART10G05200.1">
    <property type="protein sequence ID" value="OBART10G05200.1"/>
    <property type="gene ID" value="OBART10G05200"/>
</dbReference>
<dbReference type="PROSITE" id="PS50088">
    <property type="entry name" value="ANK_REPEAT"/>
    <property type="match status" value="1"/>
</dbReference>
<reference evidence="3" key="1">
    <citation type="journal article" date="2009" name="Rice">
        <title>De Novo Next Generation Sequencing of Plant Genomes.</title>
        <authorList>
            <person name="Rounsley S."/>
            <person name="Marri P.R."/>
            <person name="Yu Y."/>
            <person name="He R."/>
            <person name="Sisneros N."/>
            <person name="Goicoechea J.L."/>
            <person name="Lee S.J."/>
            <person name="Angelova A."/>
            <person name="Kudrna D."/>
            <person name="Luo M."/>
            <person name="Affourtit J."/>
            <person name="Desany B."/>
            <person name="Knight J."/>
            <person name="Niazi F."/>
            <person name="Egholm M."/>
            <person name="Wing R.A."/>
        </authorList>
    </citation>
    <scope>NUCLEOTIDE SEQUENCE [LARGE SCALE GENOMIC DNA]</scope>
    <source>
        <strain evidence="3">cv. IRGC 105608</strain>
    </source>
</reference>
<proteinExistence type="predicted"/>
<feature type="repeat" description="ANK" evidence="1">
    <location>
        <begin position="205"/>
        <end position="226"/>
    </location>
</feature>
<protein>
    <submittedName>
        <fullName evidence="3">Uncharacterized protein</fullName>
    </submittedName>
</protein>
<evidence type="ECO:0000256" key="1">
    <source>
        <dbReference type="PROSITE-ProRule" id="PRU00023"/>
    </source>
</evidence>
<dbReference type="HOGENOM" id="CLU_089465_0_0_1"/>
<dbReference type="PROSITE" id="PS50297">
    <property type="entry name" value="ANK_REP_REGION"/>
    <property type="match status" value="1"/>
</dbReference>
<feature type="compositionally biased region" description="Low complexity" evidence="2">
    <location>
        <begin position="68"/>
        <end position="82"/>
    </location>
</feature>
<dbReference type="InterPro" id="IPR002110">
    <property type="entry name" value="Ankyrin_rpt"/>
</dbReference>
<dbReference type="AlphaFoldDB" id="A0A0D3HC30"/>
<dbReference type="Proteomes" id="UP000026960">
    <property type="component" value="Chromosome 10"/>
</dbReference>
<name>A0A0D3HC30_9ORYZ</name>
<evidence type="ECO:0000256" key="2">
    <source>
        <dbReference type="SAM" id="MobiDB-lite"/>
    </source>
</evidence>
<feature type="region of interest" description="Disordered" evidence="2">
    <location>
        <begin position="1"/>
        <end position="85"/>
    </location>
</feature>
<evidence type="ECO:0000313" key="4">
    <source>
        <dbReference type="Proteomes" id="UP000026960"/>
    </source>
</evidence>